<dbReference type="InterPro" id="IPR011043">
    <property type="entry name" value="Gal_Oxase/kelch_b-propeller"/>
</dbReference>
<evidence type="ECO:0000256" key="1">
    <source>
        <dbReference type="ARBA" id="ARBA00022441"/>
    </source>
</evidence>
<dbReference type="RefSeq" id="WP_195510915.1">
    <property type="nucleotide sequence ID" value="NZ_JADMQL010000006.1"/>
</dbReference>
<dbReference type="SUPFAM" id="SSF50965">
    <property type="entry name" value="Galactose oxidase, central domain"/>
    <property type="match status" value="1"/>
</dbReference>
<dbReference type="Proteomes" id="UP001266995">
    <property type="component" value="Unassembled WGS sequence"/>
</dbReference>
<organism evidence="3 4">
    <name type="scientific">Bacteroides cellulosilyticus</name>
    <dbReference type="NCBI Taxonomy" id="246787"/>
    <lineage>
        <taxon>Bacteria</taxon>
        <taxon>Pseudomonadati</taxon>
        <taxon>Bacteroidota</taxon>
        <taxon>Bacteroidia</taxon>
        <taxon>Bacteroidales</taxon>
        <taxon>Bacteroidaceae</taxon>
        <taxon>Bacteroides</taxon>
    </lineage>
</organism>
<proteinExistence type="predicted"/>
<evidence type="ECO:0000313" key="4">
    <source>
        <dbReference type="Proteomes" id="UP001266995"/>
    </source>
</evidence>
<gene>
    <name evidence="3" type="ORF">RO785_28040</name>
</gene>
<keyword evidence="3" id="KW-0645">Protease</keyword>
<keyword evidence="2" id="KW-0677">Repeat</keyword>
<dbReference type="PANTHER" id="PTHR45632">
    <property type="entry name" value="LD33804P"/>
    <property type="match status" value="1"/>
</dbReference>
<dbReference type="InterPro" id="IPR015915">
    <property type="entry name" value="Kelch-typ_b-propeller"/>
</dbReference>
<protein>
    <submittedName>
        <fullName evidence="3">Carboxypeptidase-like regulatory domain-containing protein</fullName>
    </submittedName>
</protein>
<dbReference type="Pfam" id="PF13715">
    <property type="entry name" value="CarbopepD_reg_2"/>
    <property type="match status" value="1"/>
</dbReference>
<keyword evidence="3" id="KW-0378">Hydrolase</keyword>
<dbReference type="Pfam" id="PF24681">
    <property type="entry name" value="Kelch_KLHDC2_KLHL20_DRC7"/>
    <property type="match status" value="1"/>
</dbReference>
<dbReference type="EMBL" id="JAVSNH010000002">
    <property type="protein sequence ID" value="MDT4514824.1"/>
    <property type="molecule type" value="Genomic_DNA"/>
</dbReference>
<sequence>MRIYIFLFLIAIYTLSLKSQTKGSVIDGKDNYPLSGVNIYMQRDSVGIGITDETGYFNVANIEKFAGNDTIVFSYIGYLSLKLSLKDLQYLGYRVLMYAHSQQLPEVSINGVRGRIFLDCEPLRDLPEAVCSSGSFVQDGKIYVISGDEITPTASGFLSKKMFIYDIATDTWTESLRKFTQRTGHRAHYYRGKVFVVGGKYNSINHKLEYTVPQIEIYDLDKDTLYVDRVNPHQAVDPATFIYDDCLYMMGGTVQKNKFSSKVHMLDLKTGVWYDTGIIIPKERRDNAKCVLIGHVIYFFGGQGTASKWKVRSYDLQSGEWNDLCDLKKEVSYPGVAANGNLIYIYEDGTLQIYNIKTRMVNVHYFMHGVNKSELFYTDGKLYIVGGYQENILGGNQENIVAGWQQDIAGDRQQGIDSSIQPENVFSVDVSRIGSE</sequence>
<evidence type="ECO:0000256" key="2">
    <source>
        <dbReference type="ARBA" id="ARBA00022737"/>
    </source>
</evidence>
<dbReference type="AlphaFoldDB" id="A0AAW8VSJ9"/>
<accession>A0AAW8VSJ9</accession>
<comment type="caution">
    <text evidence="3">The sequence shown here is derived from an EMBL/GenBank/DDBJ whole genome shotgun (WGS) entry which is preliminary data.</text>
</comment>
<dbReference type="SUPFAM" id="SSF49464">
    <property type="entry name" value="Carboxypeptidase regulatory domain-like"/>
    <property type="match status" value="1"/>
</dbReference>
<keyword evidence="3" id="KW-0121">Carboxypeptidase</keyword>
<dbReference type="PANTHER" id="PTHR45632:SF3">
    <property type="entry name" value="KELCH-LIKE PROTEIN 32"/>
    <property type="match status" value="1"/>
</dbReference>
<reference evidence="3" key="1">
    <citation type="submission" date="2023-08" db="EMBL/GenBank/DDBJ databases">
        <title>Reintroducing virulent viruses to syntetic microbiomes.</title>
        <authorList>
            <person name="Wilde J."/>
            <person name="Boyes R."/>
            <person name="Robinson A.V."/>
            <person name="Daisley B.A."/>
            <person name="Allen-Vercoe E."/>
        </authorList>
    </citation>
    <scope>NUCLEOTIDE SEQUENCE</scope>
    <source>
        <strain evidence="3">225I_12FAA</strain>
    </source>
</reference>
<name>A0AAW8VSJ9_9BACE</name>
<evidence type="ECO:0000313" key="3">
    <source>
        <dbReference type="EMBL" id="MDT4514824.1"/>
    </source>
</evidence>
<dbReference type="InterPro" id="IPR008969">
    <property type="entry name" value="CarboxyPept-like_regulatory"/>
</dbReference>
<keyword evidence="1" id="KW-0880">Kelch repeat</keyword>
<dbReference type="Gene3D" id="2.120.10.80">
    <property type="entry name" value="Kelch-type beta propeller"/>
    <property type="match status" value="1"/>
</dbReference>
<dbReference type="GO" id="GO:0004180">
    <property type="term" value="F:carboxypeptidase activity"/>
    <property type="evidence" value="ECO:0007669"/>
    <property type="project" value="UniProtKB-KW"/>
</dbReference>